<accession>A0AAW5LII5</accession>
<dbReference type="Proteomes" id="UP001204068">
    <property type="component" value="Unassembled WGS sequence"/>
</dbReference>
<keyword evidence="1" id="KW-0472">Membrane</keyword>
<sequence length="78" mass="9266">MTYINFWKQTFDYKNKSSFRDLLVCMFVNIIILVLIMALGVIVPITWENSIVDLYYIVLVLMIFPMIALIVRVIKNYK</sequence>
<gene>
    <name evidence="2" type="ORF">NQ032_04535</name>
</gene>
<comment type="caution">
    <text evidence="2">The sequence shown here is derived from an EMBL/GenBank/DDBJ whole genome shotgun (WGS) entry which is preliminary data.</text>
</comment>
<organism evidence="2 3">
    <name type="scientific">Mammaliicoccus sciuri</name>
    <name type="common">Staphylococcus sciuri</name>
    <dbReference type="NCBI Taxonomy" id="1296"/>
    <lineage>
        <taxon>Bacteria</taxon>
        <taxon>Bacillati</taxon>
        <taxon>Bacillota</taxon>
        <taxon>Bacilli</taxon>
        <taxon>Bacillales</taxon>
        <taxon>Staphylococcaceae</taxon>
        <taxon>Mammaliicoccus</taxon>
    </lineage>
</organism>
<name>A0AAW5LII5_MAMSC</name>
<proteinExistence type="predicted"/>
<keyword evidence="1" id="KW-0812">Transmembrane</keyword>
<evidence type="ECO:0000313" key="2">
    <source>
        <dbReference type="EMBL" id="MCQ9302887.1"/>
    </source>
</evidence>
<protein>
    <submittedName>
        <fullName evidence="2">Uncharacterized protein</fullName>
    </submittedName>
</protein>
<feature type="transmembrane region" description="Helical" evidence="1">
    <location>
        <begin position="21"/>
        <end position="42"/>
    </location>
</feature>
<dbReference type="EMBL" id="JANILD010000001">
    <property type="protein sequence ID" value="MCQ9302887.1"/>
    <property type="molecule type" value="Genomic_DNA"/>
</dbReference>
<keyword evidence="1" id="KW-1133">Transmembrane helix</keyword>
<evidence type="ECO:0000313" key="3">
    <source>
        <dbReference type="Proteomes" id="UP001204068"/>
    </source>
</evidence>
<evidence type="ECO:0000256" key="1">
    <source>
        <dbReference type="SAM" id="Phobius"/>
    </source>
</evidence>
<dbReference type="RefSeq" id="WP_058612403.1">
    <property type="nucleotide sequence ID" value="NZ_CP064868.1"/>
</dbReference>
<feature type="transmembrane region" description="Helical" evidence="1">
    <location>
        <begin position="54"/>
        <end position="74"/>
    </location>
</feature>
<reference evidence="2" key="1">
    <citation type="submission" date="2022-07" db="EMBL/GenBank/DDBJ databases">
        <title>Bacterial species isolated from the porcine tonsil microbiota.</title>
        <authorList>
            <person name="Oliveira I.M.F."/>
        </authorList>
    </citation>
    <scope>NUCLEOTIDE SEQUENCE</scope>
    <source>
        <strain evidence="2">8QC2O2</strain>
    </source>
</reference>
<dbReference type="AlphaFoldDB" id="A0AAW5LII5"/>